<dbReference type="PROSITE" id="PS51677">
    <property type="entry name" value="NODB"/>
    <property type="match status" value="1"/>
</dbReference>
<gene>
    <name evidence="2" type="ORF">N7458_005074</name>
</gene>
<dbReference type="Gene3D" id="3.20.20.370">
    <property type="entry name" value="Glycoside hydrolase/deacetylase"/>
    <property type="match status" value="1"/>
</dbReference>
<evidence type="ECO:0000259" key="1">
    <source>
        <dbReference type="PROSITE" id="PS51677"/>
    </source>
</evidence>
<evidence type="ECO:0000313" key="3">
    <source>
        <dbReference type="Proteomes" id="UP001213681"/>
    </source>
</evidence>
<dbReference type="InterPro" id="IPR018959">
    <property type="entry name" value="DUF1989"/>
</dbReference>
<dbReference type="InterPro" id="IPR037950">
    <property type="entry name" value="PgdA-like"/>
</dbReference>
<dbReference type="PANTHER" id="PTHR47561:SF2">
    <property type="entry name" value="HYPOTHETICAL POLYSACCHARIDE DEACETYLASE (EUROFUNG)"/>
    <property type="match status" value="1"/>
</dbReference>
<dbReference type="PANTHER" id="PTHR47561">
    <property type="entry name" value="POLYSACCHARIDE DEACETYLASE FAMILY PROTEIN (AFU_ORTHOLOGUE AFUA_6G05030)"/>
    <property type="match status" value="1"/>
</dbReference>
<accession>A0AAD6G3I2</accession>
<dbReference type="GO" id="GO:0005975">
    <property type="term" value="P:carbohydrate metabolic process"/>
    <property type="evidence" value="ECO:0007669"/>
    <property type="project" value="InterPro"/>
</dbReference>
<dbReference type="EMBL" id="JAPVEA010000005">
    <property type="protein sequence ID" value="KAJ5454118.1"/>
    <property type="molecule type" value="Genomic_DNA"/>
</dbReference>
<proteinExistence type="predicted"/>
<dbReference type="Pfam" id="PF09347">
    <property type="entry name" value="DUF1989"/>
    <property type="match status" value="1"/>
</dbReference>
<keyword evidence="3" id="KW-1185">Reference proteome</keyword>
<comment type="caution">
    <text evidence="2">The sequence shown here is derived from an EMBL/GenBank/DDBJ whole genome shotgun (WGS) entry which is preliminary data.</text>
</comment>
<name>A0AAD6G3I2_9EURO</name>
<dbReference type="InterPro" id="IPR002509">
    <property type="entry name" value="NODB_dom"/>
</dbReference>
<dbReference type="RefSeq" id="XP_056767074.1">
    <property type="nucleotide sequence ID" value="XM_056908456.1"/>
</dbReference>
<dbReference type="Proteomes" id="UP001213681">
    <property type="component" value="Unassembled WGS sequence"/>
</dbReference>
<reference evidence="2" key="1">
    <citation type="submission" date="2022-12" db="EMBL/GenBank/DDBJ databases">
        <authorList>
            <person name="Petersen C."/>
        </authorList>
    </citation>
    <scope>NUCLEOTIDE SEQUENCE</scope>
    <source>
        <strain evidence="2">IBT 16125</strain>
    </source>
</reference>
<dbReference type="GeneID" id="81598699"/>
<reference evidence="2" key="2">
    <citation type="journal article" date="2023" name="IMA Fungus">
        <title>Comparative genomic study of the Penicillium genus elucidates a diverse pangenome and 15 lateral gene transfer events.</title>
        <authorList>
            <person name="Petersen C."/>
            <person name="Sorensen T."/>
            <person name="Nielsen M.R."/>
            <person name="Sondergaard T.E."/>
            <person name="Sorensen J.L."/>
            <person name="Fitzpatrick D.A."/>
            <person name="Frisvad J.C."/>
            <person name="Nielsen K.L."/>
        </authorList>
    </citation>
    <scope>NUCLEOTIDE SEQUENCE</scope>
    <source>
        <strain evidence="2">IBT 16125</strain>
    </source>
</reference>
<organism evidence="2 3">
    <name type="scientific">Penicillium daleae</name>
    <dbReference type="NCBI Taxonomy" id="63821"/>
    <lineage>
        <taxon>Eukaryota</taxon>
        <taxon>Fungi</taxon>
        <taxon>Dikarya</taxon>
        <taxon>Ascomycota</taxon>
        <taxon>Pezizomycotina</taxon>
        <taxon>Eurotiomycetes</taxon>
        <taxon>Eurotiomycetidae</taxon>
        <taxon>Eurotiales</taxon>
        <taxon>Aspergillaceae</taxon>
        <taxon>Penicillium</taxon>
    </lineage>
</organism>
<dbReference type="SUPFAM" id="SSF88713">
    <property type="entry name" value="Glycoside hydrolase/deacetylase"/>
    <property type="match status" value="1"/>
</dbReference>
<feature type="domain" description="NodB homology" evidence="1">
    <location>
        <begin position="254"/>
        <end position="452"/>
    </location>
</feature>
<dbReference type="Pfam" id="PF01522">
    <property type="entry name" value="Polysacc_deac_1"/>
    <property type="match status" value="1"/>
</dbReference>
<dbReference type="InterPro" id="IPR011330">
    <property type="entry name" value="Glyco_hydro/deAcase_b/a-brl"/>
</dbReference>
<dbReference type="GO" id="GO:0016810">
    <property type="term" value="F:hydrolase activity, acting on carbon-nitrogen (but not peptide) bonds"/>
    <property type="evidence" value="ECO:0007669"/>
    <property type="project" value="InterPro"/>
</dbReference>
<dbReference type="AlphaFoldDB" id="A0AAD6G3I2"/>
<sequence length="534" mass="60236">MGLIPARKAVAVQIRKGQAIKIINTHGKQVCDFWAFNPNDPHDFLSMVHTRTILLAVSVKTGDKLYSTRRKPMVTLEEDTTKGVHDIIWSACDVNRYRMQGFQGHHDNCSENMHTALKETFPAFSIADDWVPDPFNVFMNVAIDHHGGLDIRPPTSEKGQYVVLRAHADLILVISSCPQDLEPVNGGLPTDCEYEILDETSPIPAPEASTSLVTQSVPRGLAQPPRRRVKVALSFDFDAVSHWLGTGCHPDNNMADYSSGIFAGRVGAIRLLNMLQKFDIANKVTWFIPGHTMETFPSTVQKVVESGAEIGLHGYSHEGIYQMTLEQERDVLEKCIEVATKLCGKKPRGYRAPMYTIRETTVELLRKHEFLYDTSLMHHDSQLYFTPSDPPIKTIDFSKDASSWLHPTPLGSEAYPTGQHPLVEIPCGWYNEDMMPLQYLPHLANSNGYVSTRVVEQMWKDKFMWLWENGKEGTQSADFIFPILMHPDTSGMAHIIGMSERVVTWLKSWGDSVEFCTHEEIAREWLAEQKAKVA</sequence>
<evidence type="ECO:0000313" key="2">
    <source>
        <dbReference type="EMBL" id="KAJ5454118.1"/>
    </source>
</evidence>
<protein>
    <submittedName>
        <fullName evidence="2">Polysaccharide deacetylase family protein</fullName>
    </submittedName>
</protein>
<dbReference type="CDD" id="cd10938">
    <property type="entry name" value="CE4_HpPgdA_like"/>
    <property type="match status" value="1"/>
</dbReference>